<evidence type="ECO:0000313" key="5">
    <source>
        <dbReference type="EMBL" id="MBI2678266.1"/>
    </source>
</evidence>
<organism evidence="5 6">
    <name type="scientific">Candidatus Korobacter versatilis</name>
    <dbReference type="NCBI Taxonomy" id="658062"/>
    <lineage>
        <taxon>Bacteria</taxon>
        <taxon>Pseudomonadati</taxon>
        <taxon>Acidobacteriota</taxon>
        <taxon>Terriglobia</taxon>
        <taxon>Terriglobales</taxon>
        <taxon>Candidatus Korobacteraceae</taxon>
        <taxon>Candidatus Korobacter</taxon>
    </lineage>
</organism>
<comment type="subcellular location">
    <subcellularLocation>
        <location evidence="1">Membrane</location>
        <topology evidence="1">Single-pass membrane protein</topology>
    </subcellularLocation>
</comment>
<dbReference type="SMART" id="SM00244">
    <property type="entry name" value="PHB"/>
    <property type="match status" value="1"/>
</dbReference>
<accession>A0A932A7T3</accession>
<evidence type="ECO:0000256" key="3">
    <source>
        <dbReference type="SAM" id="Phobius"/>
    </source>
</evidence>
<reference evidence="5" key="1">
    <citation type="submission" date="2020-07" db="EMBL/GenBank/DDBJ databases">
        <title>Huge and variable diversity of episymbiotic CPR bacteria and DPANN archaea in groundwater ecosystems.</title>
        <authorList>
            <person name="He C.Y."/>
            <person name="Keren R."/>
            <person name="Whittaker M."/>
            <person name="Farag I.F."/>
            <person name="Doudna J."/>
            <person name="Cate J.H.D."/>
            <person name="Banfield J.F."/>
        </authorList>
    </citation>
    <scope>NUCLEOTIDE SEQUENCE</scope>
    <source>
        <strain evidence="5">NC_groundwater_580_Pr5_B-0.1um_64_19</strain>
    </source>
</reference>
<dbReference type="InterPro" id="IPR001107">
    <property type="entry name" value="Band_7"/>
</dbReference>
<dbReference type="InterPro" id="IPR036013">
    <property type="entry name" value="Band_7/SPFH_dom_sf"/>
</dbReference>
<dbReference type="GO" id="GO:0016020">
    <property type="term" value="C:membrane"/>
    <property type="evidence" value="ECO:0007669"/>
    <property type="project" value="UniProtKB-SubCell"/>
</dbReference>
<evidence type="ECO:0000313" key="6">
    <source>
        <dbReference type="Proteomes" id="UP000779809"/>
    </source>
</evidence>
<evidence type="ECO:0000256" key="2">
    <source>
        <dbReference type="ARBA" id="ARBA00023136"/>
    </source>
</evidence>
<proteinExistence type="predicted"/>
<dbReference type="Pfam" id="PF01145">
    <property type="entry name" value="Band_7"/>
    <property type="match status" value="1"/>
</dbReference>
<comment type="caution">
    <text evidence="5">The sequence shown here is derived from an EMBL/GenBank/DDBJ whole genome shotgun (WGS) entry which is preliminary data.</text>
</comment>
<sequence length="283" mass="30659">MATYGFDKDKTINIGGGGGFFRGVGALALGFLLVIFVFSGVAKVPAGHVGVLTLFGEVDKAHYLGEGIHWVNPFKVNNVMSVRTQEIKESASVPSSEGLVMALDTSLLFRVRADKAAELYQSVGPGYIAVVIEPTLRTAIREATSSHPANALYTGEREKVAQEIYVALARELGKRGIEVESILLRDIQLPAALKAAIELKQQAEQESLAMSFRLQKEKQEADRKRIEAEGIRDFQKTVSAGISPELLTWKGIEATEKLADSKNAKIVIIGNTKNGLPLVLTPQ</sequence>
<gene>
    <name evidence="5" type="ORF">HYX28_05755</name>
</gene>
<dbReference type="CDD" id="cd03401">
    <property type="entry name" value="SPFH_prohibitin"/>
    <property type="match status" value="1"/>
</dbReference>
<feature type="transmembrane region" description="Helical" evidence="3">
    <location>
        <begin position="20"/>
        <end position="42"/>
    </location>
</feature>
<dbReference type="GO" id="GO:0007005">
    <property type="term" value="P:mitochondrion organization"/>
    <property type="evidence" value="ECO:0007669"/>
    <property type="project" value="TreeGrafter"/>
</dbReference>
<dbReference type="EMBL" id="JACPNR010000006">
    <property type="protein sequence ID" value="MBI2678266.1"/>
    <property type="molecule type" value="Genomic_DNA"/>
</dbReference>
<dbReference type="Gene3D" id="3.30.479.30">
    <property type="entry name" value="Band 7 domain"/>
    <property type="match status" value="1"/>
</dbReference>
<protein>
    <submittedName>
        <fullName evidence="5">Prohibitin family protein</fullName>
    </submittedName>
</protein>
<keyword evidence="3" id="KW-1133">Transmembrane helix</keyword>
<feature type="domain" description="Band 7" evidence="4">
    <location>
        <begin position="39"/>
        <end position="201"/>
    </location>
</feature>
<keyword evidence="2 3" id="KW-0472">Membrane</keyword>
<evidence type="ECO:0000259" key="4">
    <source>
        <dbReference type="SMART" id="SM00244"/>
    </source>
</evidence>
<evidence type="ECO:0000256" key="1">
    <source>
        <dbReference type="ARBA" id="ARBA00004167"/>
    </source>
</evidence>
<dbReference type="PANTHER" id="PTHR23222">
    <property type="entry name" value="PROHIBITIN"/>
    <property type="match status" value="1"/>
</dbReference>
<dbReference type="Proteomes" id="UP000779809">
    <property type="component" value="Unassembled WGS sequence"/>
</dbReference>
<dbReference type="SUPFAM" id="SSF117892">
    <property type="entry name" value="Band 7/SPFH domain"/>
    <property type="match status" value="1"/>
</dbReference>
<name>A0A932A7T3_9BACT</name>
<dbReference type="PANTHER" id="PTHR23222:SF1">
    <property type="entry name" value="PROHIBITIN-2"/>
    <property type="match status" value="1"/>
</dbReference>
<keyword evidence="3" id="KW-0812">Transmembrane</keyword>
<dbReference type="InterPro" id="IPR000163">
    <property type="entry name" value="Prohibitin"/>
</dbReference>
<dbReference type="AlphaFoldDB" id="A0A932A7T3"/>